<evidence type="ECO:0000313" key="1">
    <source>
        <dbReference type="EMBL" id="CCB87470.1"/>
    </source>
</evidence>
<protein>
    <submittedName>
        <fullName evidence="1">Uncharacterized protein</fullName>
    </submittedName>
</protein>
<dbReference type="STRING" id="765952.PUV_25200"/>
<proteinExistence type="predicted"/>
<evidence type="ECO:0000313" key="2">
    <source>
        <dbReference type="Proteomes" id="UP000000495"/>
    </source>
</evidence>
<accession>F8L2F7</accession>
<reference key="1">
    <citation type="journal article" date="2011" name="Mol. Biol. Evol.">
        <title>Unity in variety -- the pan-genome of the Chlamydiae.</title>
        <authorList>
            <person name="Collingro A."/>
            <person name="Tischler P."/>
            <person name="Weinmaier T."/>
            <person name="Penz T."/>
            <person name="Heinz E."/>
            <person name="Brunham R.C."/>
            <person name="Read T.D."/>
            <person name="Bavoil P.M."/>
            <person name="Sachse K."/>
            <person name="Kahane S."/>
            <person name="Friedman M.G."/>
            <person name="Rattei T."/>
            <person name="Myers G.S.A."/>
            <person name="Horn M."/>
        </authorList>
    </citation>
    <scope>NUCLEOTIDE SEQUENCE</scope>
    <source>
        <strain>UV7</strain>
    </source>
</reference>
<reference evidence="1 2" key="2">
    <citation type="journal article" date="2011" name="Mol. Biol. Evol.">
        <title>Unity in variety--the pan-genome of the Chlamydiae.</title>
        <authorList>
            <person name="Collingro A."/>
            <person name="Tischler P."/>
            <person name="Weinmaier T."/>
            <person name="Penz T."/>
            <person name="Heinz E."/>
            <person name="Brunham R.C."/>
            <person name="Read T.D."/>
            <person name="Bavoil P.M."/>
            <person name="Sachse K."/>
            <person name="Kahane S."/>
            <person name="Friedman M.G."/>
            <person name="Rattei T."/>
            <person name="Myers G.S."/>
            <person name="Horn M."/>
        </authorList>
    </citation>
    <scope>NUCLEOTIDE SEQUENCE [LARGE SCALE GENOMIC DNA]</scope>
    <source>
        <strain evidence="2">UV7</strain>
    </source>
</reference>
<organism evidence="1 2">
    <name type="scientific">Parachlamydia acanthamoebae (strain UV7)</name>
    <dbReference type="NCBI Taxonomy" id="765952"/>
    <lineage>
        <taxon>Bacteria</taxon>
        <taxon>Pseudomonadati</taxon>
        <taxon>Chlamydiota</taxon>
        <taxon>Chlamydiia</taxon>
        <taxon>Parachlamydiales</taxon>
        <taxon>Parachlamydiaceae</taxon>
        <taxon>Parachlamydia</taxon>
    </lineage>
</organism>
<name>F8L2F7_PARAV</name>
<dbReference type="EMBL" id="FR872580">
    <property type="protein sequence ID" value="CCB87470.1"/>
    <property type="molecule type" value="Genomic_DNA"/>
</dbReference>
<dbReference type="KEGG" id="puv:PUV_25200"/>
<sequence length="27" mass="3165">MDAPFLKVVRTILKYFLILAKDNILKT</sequence>
<dbReference type="HOGENOM" id="CLU_3414869_0_0_0"/>
<gene>
    <name evidence="1" type="ordered locus">PUV_25200</name>
</gene>
<dbReference type="AlphaFoldDB" id="F8L2F7"/>
<keyword evidence="2" id="KW-1185">Reference proteome</keyword>
<dbReference type="Proteomes" id="UP000000495">
    <property type="component" value="Chromosome"/>
</dbReference>